<dbReference type="RefSeq" id="WP_177102363.1">
    <property type="nucleotide sequence ID" value="NZ_JACAQB010000006.1"/>
</dbReference>
<feature type="transmembrane region" description="Helical" evidence="1">
    <location>
        <begin position="20"/>
        <end position="38"/>
    </location>
</feature>
<proteinExistence type="predicted"/>
<keyword evidence="1" id="KW-0812">Transmembrane</keyword>
<protein>
    <submittedName>
        <fullName evidence="2">Uncharacterized protein</fullName>
    </submittedName>
</protein>
<name>A0A7Y7XBZ3_9PSED</name>
<reference evidence="2 3" key="1">
    <citation type="submission" date="2020-04" db="EMBL/GenBank/DDBJ databases">
        <title>Molecular characterization of pseudomonads from Agaricus bisporus reveal novel blotch 2 pathogens in Western Europe.</title>
        <authorList>
            <person name="Taparia T."/>
            <person name="Krijger M."/>
            <person name="Haynes E."/>
            <person name="Elpinstone J.G."/>
            <person name="Noble R."/>
            <person name="Van Der Wolf J."/>
        </authorList>
    </citation>
    <scope>NUCLEOTIDE SEQUENCE [LARGE SCALE GENOMIC DNA]</scope>
    <source>
        <strain evidence="2 3">H7001</strain>
    </source>
</reference>
<keyword evidence="1" id="KW-0472">Membrane</keyword>
<dbReference type="EMBL" id="JACAQB010000006">
    <property type="protein sequence ID" value="NWB96909.1"/>
    <property type="molecule type" value="Genomic_DNA"/>
</dbReference>
<evidence type="ECO:0000256" key="1">
    <source>
        <dbReference type="SAM" id="Phobius"/>
    </source>
</evidence>
<evidence type="ECO:0000313" key="2">
    <source>
        <dbReference type="EMBL" id="NWB96909.1"/>
    </source>
</evidence>
<sequence length="163" mass="18523">MKFLDRVADPHEEVEFYLQGRSLVLSVVLFLVPLYFVFYPSHWILFFHWSWSSAFCAVVVLSIILHNVKWSPIYAGPVLVLDAEGVSGRGGFVDPSWTISWDQIEKFDCGRNGLILYKKHMKVWEVPLHQGGVGGRQLVRALTKRLDAYALSKSLPQEDASKG</sequence>
<gene>
    <name evidence="2" type="ORF">HX882_13485</name>
</gene>
<organism evidence="2 3">
    <name type="scientific">Pseudomonas gingeri</name>
    <dbReference type="NCBI Taxonomy" id="117681"/>
    <lineage>
        <taxon>Bacteria</taxon>
        <taxon>Pseudomonadati</taxon>
        <taxon>Pseudomonadota</taxon>
        <taxon>Gammaproteobacteria</taxon>
        <taxon>Pseudomonadales</taxon>
        <taxon>Pseudomonadaceae</taxon>
        <taxon>Pseudomonas</taxon>
    </lineage>
</organism>
<comment type="caution">
    <text evidence="2">The sequence shown here is derived from an EMBL/GenBank/DDBJ whole genome shotgun (WGS) entry which is preliminary data.</text>
</comment>
<feature type="transmembrane region" description="Helical" evidence="1">
    <location>
        <begin position="44"/>
        <end position="65"/>
    </location>
</feature>
<dbReference type="AlphaFoldDB" id="A0A7Y7XBZ3"/>
<dbReference type="Proteomes" id="UP000539985">
    <property type="component" value="Unassembled WGS sequence"/>
</dbReference>
<evidence type="ECO:0000313" key="3">
    <source>
        <dbReference type="Proteomes" id="UP000539985"/>
    </source>
</evidence>
<keyword evidence="1" id="KW-1133">Transmembrane helix</keyword>
<accession>A0A7Y7XBZ3</accession>